<proteinExistence type="predicted"/>
<name>A0AA41S6S0_PAPNU</name>
<dbReference type="SUPFAM" id="SSF81383">
    <property type="entry name" value="F-box domain"/>
    <property type="match status" value="1"/>
</dbReference>
<dbReference type="NCBIfam" id="TIGR01640">
    <property type="entry name" value="F_box_assoc_1"/>
    <property type="match status" value="1"/>
</dbReference>
<feature type="domain" description="F-box" evidence="1">
    <location>
        <begin position="1"/>
        <end position="48"/>
    </location>
</feature>
<dbReference type="Proteomes" id="UP001177140">
    <property type="component" value="Unassembled WGS sequence"/>
</dbReference>
<dbReference type="AlphaFoldDB" id="A0AA41S6S0"/>
<dbReference type="Pfam" id="PF12937">
    <property type="entry name" value="F-box-like"/>
    <property type="match status" value="1"/>
</dbReference>
<dbReference type="PANTHER" id="PTHR31672:SF13">
    <property type="entry name" value="F-BOX PROTEIN CPR30-LIKE"/>
    <property type="match status" value="1"/>
</dbReference>
<sequence>MITMECLPSDIVLDILSRLPVESVLDCKLVCKRLLKLLSDRWNQFAKMHHQQQLLQLASYGGDAYYSSTGLLFSFEKYKKDETRSIRLYYGDKYNVEMNIHENFSYETLHETSISCPVVGTYIIAGSYFGLICLVRYHHHIPEPIHICNPVTGEYVNLPEYTLREEYYGAAYGFGYVHSMTNVQYKVVRIYYPDSDYNIGEVQVYTIGNGSGWRTIGRTSYRLHSQTPLGVYVNGYLHWIDKKKIVAFNLADEEFRLIQSPPYCDPPHNCSTCFDMLQVLRGNLCLCHQRNEEHLLDIWSLKKNATEASWTRDFSIAYQSSLDIDHQFPVWPLLITVKNEVLFVHQGDMLCCYDPRTNMVIELWEDKKQELNRLHASPHMNSFVSLKALGERSETKKKLRHRSLEDTD</sequence>
<keyword evidence="3" id="KW-1185">Reference proteome</keyword>
<evidence type="ECO:0000313" key="3">
    <source>
        <dbReference type="Proteomes" id="UP001177140"/>
    </source>
</evidence>
<gene>
    <name evidence="2" type="ORF">MKW94_018367</name>
</gene>
<protein>
    <recommendedName>
        <fullName evidence="1">F-box domain-containing protein</fullName>
    </recommendedName>
</protein>
<dbReference type="PANTHER" id="PTHR31672">
    <property type="entry name" value="BNACNNG10540D PROTEIN"/>
    <property type="match status" value="1"/>
</dbReference>
<dbReference type="Pfam" id="PF08268">
    <property type="entry name" value="FBA_3"/>
    <property type="match status" value="1"/>
</dbReference>
<dbReference type="InterPro" id="IPR036047">
    <property type="entry name" value="F-box-like_dom_sf"/>
</dbReference>
<dbReference type="Gene3D" id="1.20.1280.50">
    <property type="match status" value="1"/>
</dbReference>
<evidence type="ECO:0000259" key="1">
    <source>
        <dbReference type="PROSITE" id="PS50181"/>
    </source>
</evidence>
<dbReference type="InterPro" id="IPR013187">
    <property type="entry name" value="F-box-assoc_dom_typ3"/>
</dbReference>
<dbReference type="PROSITE" id="PS50181">
    <property type="entry name" value="FBOX"/>
    <property type="match status" value="1"/>
</dbReference>
<organism evidence="2 3">
    <name type="scientific">Papaver nudicaule</name>
    <name type="common">Iceland poppy</name>
    <dbReference type="NCBI Taxonomy" id="74823"/>
    <lineage>
        <taxon>Eukaryota</taxon>
        <taxon>Viridiplantae</taxon>
        <taxon>Streptophyta</taxon>
        <taxon>Embryophyta</taxon>
        <taxon>Tracheophyta</taxon>
        <taxon>Spermatophyta</taxon>
        <taxon>Magnoliopsida</taxon>
        <taxon>Ranunculales</taxon>
        <taxon>Papaveraceae</taxon>
        <taxon>Papaveroideae</taxon>
        <taxon>Papaver</taxon>
    </lineage>
</organism>
<comment type="caution">
    <text evidence="2">The sequence shown here is derived from an EMBL/GenBank/DDBJ whole genome shotgun (WGS) entry which is preliminary data.</text>
</comment>
<dbReference type="InterPro" id="IPR017451">
    <property type="entry name" value="F-box-assoc_interact_dom"/>
</dbReference>
<accession>A0AA41S6S0</accession>
<dbReference type="InterPro" id="IPR050796">
    <property type="entry name" value="SCF_F-box_component"/>
</dbReference>
<dbReference type="EMBL" id="JAJJMA010091667">
    <property type="protein sequence ID" value="MCL7029580.1"/>
    <property type="molecule type" value="Genomic_DNA"/>
</dbReference>
<reference evidence="2" key="1">
    <citation type="submission" date="2022-03" db="EMBL/GenBank/DDBJ databases">
        <title>A functionally conserved STORR gene fusion in Papaver species that diverged 16.8 million years ago.</title>
        <authorList>
            <person name="Catania T."/>
        </authorList>
    </citation>
    <scope>NUCLEOTIDE SEQUENCE</scope>
    <source>
        <strain evidence="2">S-191538</strain>
    </source>
</reference>
<evidence type="ECO:0000313" key="2">
    <source>
        <dbReference type="EMBL" id="MCL7029580.1"/>
    </source>
</evidence>
<dbReference type="InterPro" id="IPR001810">
    <property type="entry name" value="F-box_dom"/>
</dbReference>